<dbReference type="Pfam" id="PF07690">
    <property type="entry name" value="MFS_1"/>
    <property type="match status" value="1"/>
</dbReference>
<feature type="transmembrane region" description="Helical" evidence="5">
    <location>
        <begin position="96"/>
        <end position="115"/>
    </location>
</feature>
<feature type="transmembrane region" description="Helical" evidence="5">
    <location>
        <begin position="161"/>
        <end position="181"/>
    </location>
</feature>
<organism evidence="6 7">
    <name type="scientific">Mesonia phycicola</name>
    <dbReference type="NCBI Taxonomy" id="579105"/>
    <lineage>
        <taxon>Bacteria</taxon>
        <taxon>Pseudomonadati</taxon>
        <taxon>Bacteroidota</taxon>
        <taxon>Flavobacteriia</taxon>
        <taxon>Flavobacteriales</taxon>
        <taxon>Flavobacteriaceae</taxon>
        <taxon>Mesonia</taxon>
    </lineage>
</organism>
<feature type="transmembrane region" description="Helical" evidence="5">
    <location>
        <begin position="235"/>
        <end position="254"/>
    </location>
</feature>
<dbReference type="AlphaFoldDB" id="A0A1M6ATU2"/>
<keyword evidence="2 5" id="KW-0812">Transmembrane</keyword>
<dbReference type="SUPFAM" id="SSF103473">
    <property type="entry name" value="MFS general substrate transporter"/>
    <property type="match status" value="1"/>
</dbReference>
<dbReference type="PANTHER" id="PTHR23514:SF13">
    <property type="entry name" value="INNER MEMBRANE PROTEIN YBJJ"/>
    <property type="match status" value="1"/>
</dbReference>
<keyword evidence="3 5" id="KW-1133">Transmembrane helix</keyword>
<dbReference type="RefSeq" id="WP_073147765.1">
    <property type="nucleotide sequence ID" value="NZ_FQYY01000001.1"/>
</dbReference>
<dbReference type="OrthoDB" id="9809599at2"/>
<proteinExistence type="predicted"/>
<dbReference type="EMBL" id="FQYY01000001">
    <property type="protein sequence ID" value="SHI39880.1"/>
    <property type="molecule type" value="Genomic_DNA"/>
</dbReference>
<evidence type="ECO:0000313" key="7">
    <source>
        <dbReference type="Proteomes" id="UP000184225"/>
    </source>
</evidence>
<dbReference type="Gene3D" id="1.20.1250.20">
    <property type="entry name" value="MFS general substrate transporter like domains"/>
    <property type="match status" value="2"/>
</dbReference>
<dbReference type="PANTHER" id="PTHR23514">
    <property type="entry name" value="BYPASS OF STOP CODON PROTEIN 6"/>
    <property type="match status" value="1"/>
</dbReference>
<feature type="transmembrane region" description="Helical" evidence="5">
    <location>
        <begin position="318"/>
        <end position="337"/>
    </location>
</feature>
<feature type="transmembrane region" description="Helical" evidence="5">
    <location>
        <begin position="136"/>
        <end position="155"/>
    </location>
</feature>
<sequence>MELKVKQRIALSTCFFLAGFCFSSWASRIPTIKDNFNLSEAELGNLLLVMPIASLIGLPISGWMVAKFSSRNPLVLSMLFFGASLLVLGYTSNIIVLIAAVSVFSFCMRIINIFMNTQTITLQKKFTKKIIGSFHGIWSTGGLAGVAFCTLILKLNISFELHMLMVTTITFVGAIAAYFYLLKNDKATAGNKIKLGKPDPFIFYLGILIFFASVCEGGMFDWSSVYFKDVIEEDIFTLGYFTFMIFMALSRFSSDRVIEKIGMQKSYYLSASLIVVGITTVILLPYFWPALIGFSLIGLGVAAVIPMIFTSAGDSKKYSAGMAISIISTYGILGRLLGPPLIGYLAEIFSLRLAFLLFLICGVMLIPFSKKLFKLYN</sequence>
<dbReference type="STRING" id="579105.SAMN04488096_101440"/>
<feature type="transmembrane region" description="Helical" evidence="5">
    <location>
        <begin position="46"/>
        <end position="66"/>
    </location>
</feature>
<keyword evidence="7" id="KW-1185">Reference proteome</keyword>
<dbReference type="GO" id="GO:0016020">
    <property type="term" value="C:membrane"/>
    <property type="evidence" value="ECO:0007669"/>
    <property type="project" value="UniProtKB-SubCell"/>
</dbReference>
<feature type="transmembrane region" description="Helical" evidence="5">
    <location>
        <begin position="201"/>
        <end position="220"/>
    </location>
</feature>
<dbReference type="InterPro" id="IPR036259">
    <property type="entry name" value="MFS_trans_sf"/>
</dbReference>
<dbReference type="GO" id="GO:0022857">
    <property type="term" value="F:transmembrane transporter activity"/>
    <property type="evidence" value="ECO:0007669"/>
    <property type="project" value="InterPro"/>
</dbReference>
<feature type="transmembrane region" description="Helical" evidence="5">
    <location>
        <begin position="290"/>
        <end position="309"/>
    </location>
</feature>
<evidence type="ECO:0000256" key="3">
    <source>
        <dbReference type="ARBA" id="ARBA00022989"/>
    </source>
</evidence>
<feature type="transmembrane region" description="Helical" evidence="5">
    <location>
        <begin position="349"/>
        <end position="368"/>
    </location>
</feature>
<comment type="subcellular location">
    <subcellularLocation>
        <location evidence="1">Membrane</location>
        <topology evidence="1">Multi-pass membrane protein</topology>
    </subcellularLocation>
</comment>
<evidence type="ECO:0000256" key="5">
    <source>
        <dbReference type="SAM" id="Phobius"/>
    </source>
</evidence>
<feature type="transmembrane region" description="Helical" evidence="5">
    <location>
        <begin position="266"/>
        <end position="284"/>
    </location>
</feature>
<accession>A0A1M6ATU2</accession>
<evidence type="ECO:0000313" key="6">
    <source>
        <dbReference type="EMBL" id="SHI39880.1"/>
    </source>
</evidence>
<gene>
    <name evidence="6" type="ORF">SAMN04488096_101440</name>
</gene>
<reference evidence="6 7" key="1">
    <citation type="submission" date="2016-11" db="EMBL/GenBank/DDBJ databases">
        <authorList>
            <person name="Jaros S."/>
            <person name="Januszkiewicz K."/>
            <person name="Wedrychowicz H."/>
        </authorList>
    </citation>
    <scope>NUCLEOTIDE SEQUENCE [LARGE SCALE GENOMIC DNA]</scope>
    <source>
        <strain evidence="6 7">DSM 21425</strain>
    </source>
</reference>
<evidence type="ECO:0000256" key="2">
    <source>
        <dbReference type="ARBA" id="ARBA00022692"/>
    </source>
</evidence>
<evidence type="ECO:0000256" key="4">
    <source>
        <dbReference type="ARBA" id="ARBA00023136"/>
    </source>
</evidence>
<protein>
    <submittedName>
        <fullName evidence="6">Fucose permease</fullName>
    </submittedName>
</protein>
<name>A0A1M6ATU2_9FLAO</name>
<keyword evidence="4 5" id="KW-0472">Membrane</keyword>
<dbReference type="CDD" id="cd17393">
    <property type="entry name" value="MFS_MosC_like"/>
    <property type="match status" value="1"/>
</dbReference>
<evidence type="ECO:0000256" key="1">
    <source>
        <dbReference type="ARBA" id="ARBA00004141"/>
    </source>
</evidence>
<dbReference type="Proteomes" id="UP000184225">
    <property type="component" value="Unassembled WGS sequence"/>
</dbReference>
<dbReference type="InterPro" id="IPR011701">
    <property type="entry name" value="MFS"/>
</dbReference>
<dbReference type="InterPro" id="IPR051788">
    <property type="entry name" value="MFS_Transporter"/>
</dbReference>